<gene>
    <name evidence="2" type="ORF">NCTC10797_05689</name>
</gene>
<evidence type="ECO:0000313" key="3">
    <source>
        <dbReference type="Proteomes" id="UP000290439"/>
    </source>
</evidence>
<reference evidence="2 3" key="1">
    <citation type="submission" date="2019-02" db="EMBL/GenBank/DDBJ databases">
        <authorList>
            <consortium name="Pathogen Informatics"/>
        </authorList>
    </citation>
    <scope>NUCLEOTIDE SEQUENCE [LARGE SCALE GENOMIC DNA]</scope>
    <source>
        <strain evidence="2 3">3012STDY6756504</strain>
    </source>
</reference>
<evidence type="ECO:0000259" key="1">
    <source>
        <dbReference type="Pfam" id="PF00934"/>
    </source>
</evidence>
<dbReference type="EMBL" id="LR215973">
    <property type="protein sequence ID" value="VFB01859.1"/>
    <property type="molecule type" value="Genomic_DNA"/>
</dbReference>
<protein>
    <submittedName>
        <fullName evidence="2">PE family</fullName>
    </submittedName>
</protein>
<feature type="domain" description="PE" evidence="1">
    <location>
        <begin position="6"/>
        <end position="93"/>
    </location>
</feature>
<dbReference type="Gene3D" id="1.10.287.850">
    <property type="entry name" value="HP0062-like domain"/>
    <property type="match status" value="1"/>
</dbReference>
<proteinExistence type="predicted"/>
<dbReference type="Proteomes" id="UP000290439">
    <property type="component" value="Chromosome"/>
</dbReference>
<organism evidence="2 3">
    <name type="scientific">Nocardia cyriacigeorgica</name>
    <dbReference type="NCBI Taxonomy" id="135487"/>
    <lineage>
        <taxon>Bacteria</taxon>
        <taxon>Bacillati</taxon>
        <taxon>Actinomycetota</taxon>
        <taxon>Actinomycetes</taxon>
        <taxon>Mycobacteriales</taxon>
        <taxon>Nocardiaceae</taxon>
        <taxon>Nocardia</taxon>
    </lineage>
</organism>
<dbReference type="InterPro" id="IPR038332">
    <property type="entry name" value="PPE_sf"/>
</dbReference>
<dbReference type="SUPFAM" id="SSF140459">
    <property type="entry name" value="PE/PPE dimer-like"/>
    <property type="match status" value="1"/>
</dbReference>
<evidence type="ECO:0000313" key="2">
    <source>
        <dbReference type="EMBL" id="VFB01859.1"/>
    </source>
</evidence>
<dbReference type="AlphaFoldDB" id="A0A4U8WII1"/>
<accession>A0A4U8WII1</accession>
<dbReference type="Pfam" id="PF00934">
    <property type="entry name" value="PE"/>
    <property type="match status" value="1"/>
</dbReference>
<name>A0A4U8WII1_9NOCA</name>
<sequence>MSLPLNVSPGHLLSTSAGMGFDQTAFEAALMQAAPGTQTMPAALDEVSAAATAAFNAAAMDFLGVTGDGAFKRRNGGEVLKPVAVQYTATDIASGSTVSSYTLSFM</sequence>
<dbReference type="InterPro" id="IPR000084">
    <property type="entry name" value="PE-PGRS_N"/>
</dbReference>